<evidence type="ECO:0000256" key="10">
    <source>
        <dbReference type="SAM" id="MobiDB-lite"/>
    </source>
</evidence>
<dbReference type="Gene3D" id="1.10.10.1330">
    <property type="entry name" value="RNA polymerase sigma-54 factor, core-binding domain"/>
    <property type="match status" value="1"/>
</dbReference>
<dbReference type="OrthoDB" id="9814402at2"/>
<gene>
    <name evidence="13" type="primary">rpoN</name>
    <name evidence="13" type="ORF">E5987_00730</name>
</gene>
<evidence type="ECO:0000256" key="3">
    <source>
        <dbReference type="ARBA" id="ARBA00022679"/>
    </source>
</evidence>
<dbReference type="InterPro" id="IPR007046">
    <property type="entry name" value="RNA_pol_sigma_54_core-bd"/>
</dbReference>
<dbReference type="PRINTS" id="PR00045">
    <property type="entry name" value="SIGMA54FCT"/>
</dbReference>
<keyword evidence="7 9" id="KW-0238">DNA-binding</keyword>
<sequence>MAQTLSLQQSQRMALTPELRHAISILQLSTAELTQLINEAIDQNPLLEVSDTSEEAADSFDSDQQLRWEGTASDQEPWERKEHPESLAEHLLRQVGCLSLSDKEKSLLAWLIGSLDDNGFLSAPIERLAEEAKMPAEIRLSDWKAALKLLQSFEPSGIGARDYKESLLIQLNHRRLSMQSDPVICALASQIVQEHLELLAKRSFDKIRPLLGCASKELEEAVRLIAALTPHPASEFSTDSINYVTPEILVRKTGEGWCAELIEASLPKVRLNRIYAEAVTDSCHDQLWKDRLHEASELIKNIEHRRITLLRVTQALVRRQSDFFESGPLCMRPLVLRQIADELELHESTVSRVVSGKYLQCARGVFELKYFFSSQIGDSNEAVSSIAVKNEIARLIASENPSKPLSDAKITELLSERGFSAARRTVAKYRDALGIAPASQRKKIR</sequence>
<dbReference type="GO" id="GO:0003677">
    <property type="term" value="F:DNA binding"/>
    <property type="evidence" value="ECO:0007669"/>
    <property type="project" value="UniProtKB-KW"/>
</dbReference>
<dbReference type="Pfam" id="PF00309">
    <property type="entry name" value="Sigma54_AID"/>
    <property type="match status" value="1"/>
</dbReference>
<dbReference type="InterPro" id="IPR000394">
    <property type="entry name" value="RNA_pol_sigma_54"/>
</dbReference>
<dbReference type="EMBL" id="WSRP01000002">
    <property type="protein sequence ID" value="MVX55731.1"/>
    <property type="molecule type" value="Genomic_DNA"/>
</dbReference>
<evidence type="ECO:0000256" key="8">
    <source>
        <dbReference type="ARBA" id="ARBA00023163"/>
    </source>
</evidence>
<evidence type="ECO:0000256" key="7">
    <source>
        <dbReference type="ARBA" id="ARBA00023125"/>
    </source>
</evidence>
<keyword evidence="4 9" id="KW-0548">Nucleotidyltransferase</keyword>
<dbReference type="InterPro" id="IPR038709">
    <property type="entry name" value="RpoN_core-bd_sf"/>
</dbReference>
<evidence type="ECO:0000313" key="13">
    <source>
        <dbReference type="EMBL" id="MVX55731.1"/>
    </source>
</evidence>
<dbReference type="NCBIfam" id="TIGR02395">
    <property type="entry name" value="rpoN_sigma"/>
    <property type="match status" value="1"/>
</dbReference>
<dbReference type="InterPro" id="IPR007634">
    <property type="entry name" value="RNA_pol_sigma_54_DNA-bd"/>
</dbReference>
<feature type="region of interest" description="Disordered" evidence="10">
    <location>
        <begin position="50"/>
        <end position="82"/>
    </location>
</feature>
<keyword evidence="3 9" id="KW-0808">Transferase</keyword>
<dbReference type="Pfam" id="PF04963">
    <property type="entry name" value="Sigma54_CBD"/>
    <property type="match status" value="1"/>
</dbReference>
<name>A0A6L6YKX4_9BURK</name>
<evidence type="ECO:0000259" key="12">
    <source>
        <dbReference type="Pfam" id="PF04963"/>
    </source>
</evidence>
<comment type="caution">
    <text evidence="13">The sequence shown here is derived from an EMBL/GenBank/DDBJ whole genome shotgun (WGS) entry which is preliminary data.</text>
</comment>
<dbReference type="PROSITE" id="PS50044">
    <property type="entry name" value="SIGMA54_3"/>
    <property type="match status" value="1"/>
</dbReference>
<evidence type="ECO:0000256" key="1">
    <source>
        <dbReference type="ARBA" id="ARBA00008798"/>
    </source>
</evidence>
<reference evidence="13 14" key="1">
    <citation type="submission" date="2019-12" db="EMBL/GenBank/DDBJ databases">
        <title>Microbes associate with the intestines of laboratory mice.</title>
        <authorList>
            <person name="Navarre W."/>
            <person name="Wong E."/>
        </authorList>
    </citation>
    <scope>NUCLEOTIDE SEQUENCE [LARGE SCALE GENOMIC DNA]</scope>
    <source>
        <strain evidence="13 14">NM82_D38</strain>
    </source>
</reference>
<evidence type="ECO:0000256" key="4">
    <source>
        <dbReference type="ARBA" id="ARBA00022695"/>
    </source>
</evidence>
<dbReference type="GO" id="GO:0016987">
    <property type="term" value="F:sigma factor activity"/>
    <property type="evidence" value="ECO:0007669"/>
    <property type="project" value="UniProtKB-KW"/>
</dbReference>
<evidence type="ECO:0000256" key="5">
    <source>
        <dbReference type="ARBA" id="ARBA00023015"/>
    </source>
</evidence>
<dbReference type="GO" id="GO:0006352">
    <property type="term" value="P:DNA-templated transcription initiation"/>
    <property type="evidence" value="ECO:0007669"/>
    <property type="project" value="InterPro"/>
</dbReference>
<evidence type="ECO:0000256" key="6">
    <source>
        <dbReference type="ARBA" id="ARBA00023082"/>
    </source>
</evidence>
<dbReference type="PROSITE" id="PS00717">
    <property type="entry name" value="SIGMA54_1"/>
    <property type="match status" value="1"/>
</dbReference>
<dbReference type="Gene3D" id="1.10.10.60">
    <property type="entry name" value="Homeodomain-like"/>
    <property type="match status" value="1"/>
</dbReference>
<accession>A0A6L6YKX4</accession>
<feature type="domain" description="RNA polymerase sigma factor 54 DNA-binding" evidence="11">
    <location>
        <begin position="288"/>
        <end position="443"/>
    </location>
</feature>
<keyword evidence="5 9" id="KW-0805">Transcription regulation</keyword>
<keyword evidence="6 9" id="KW-0731">Sigma factor</keyword>
<dbReference type="AlphaFoldDB" id="A0A6L6YKX4"/>
<evidence type="ECO:0000259" key="11">
    <source>
        <dbReference type="Pfam" id="PF04552"/>
    </source>
</evidence>
<keyword evidence="8 9" id="KW-0804">Transcription</keyword>
<dbReference type="Pfam" id="PF04552">
    <property type="entry name" value="Sigma54_DBD"/>
    <property type="match status" value="1"/>
</dbReference>
<proteinExistence type="inferred from homology"/>
<comment type="function">
    <text evidence="9">Sigma factors are initiation factors that promote the attachment of RNA polymerase to specific initiation sites and are then released.</text>
</comment>
<dbReference type="PIRSF" id="PIRSF000774">
    <property type="entry name" value="RpoN"/>
    <property type="match status" value="1"/>
</dbReference>
<dbReference type="PANTHER" id="PTHR32248:SF4">
    <property type="entry name" value="RNA POLYMERASE SIGMA-54 FACTOR"/>
    <property type="match status" value="1"/>
</dbReference>
<evidence type="ECO:0000313" key="14">
    <source>
        <dbReference type="Proteomes" id="UP000472580"/>
    </source>
</evidence>
<dbReference type="PROSITE" id="PS00718">
    <property type="entry name" value="SIGMA54_2"/>
    <property type="match status" value="1"/>
</dbReference>
<dbReference type="PANTHER" id="PTHR32248">
    <property type="entry name" value="RNA POLYMERASE SIGMA-54 FACTOR"/>
    <property type="match status" value="1"/>
</dbReference>
<organism evidence="13 14">
    <name type="scientific">Parasutterella muris</name>
    <dbReference type="NCBI Taxonomy" id="2565572"/>
    <lineage>
        <taxon>Bacteria</taxon>
        <taxon>Pseudomonadati</taxon>
        <taxon>Pseudomonadota</taxon>
        <taxon>Betaproteobacteria</taxon>
        <taxon>Burkholderiales</taxon>
        <taxon>Sutterellaceae</taxon>
        <taxon>Parasutterella</taxon>
    </lineage>
</organism>
<protein>
    <recommendedName>
        <fullName evidence="9">RNA polymerase sigma-54 factor</fullName>
    </recommendedName>
</protein>
<feature type="compositionally biased region" description="Acidic residues" evidence="10">
    <location>
        <begin position="51"/>
        <end position="61"/>
    </location>
</feature>
<dbReference type="GO" id="GO:0000428">
    <property type="term" value="C:DNA-directed RNA polymerase complex"/>
    <property type="evidence" value="ECO:0007669"/>
    <property type="project" value="UniProtKB-KW"/>
</dbReference>
<dbReference type="Proteomes" id="UP000472580">
    <property type="component" value="Unassembled WGS sequence"/>
</dbReference>
<dbReference type="GO" id="GO:0001216">
    <property type="term" value="F:DNA-binding transcription activator activity"/>
    <property type="evidence" value="ECO:0007669"/>
    <property type="project" value="InterPro"/>
</dbReference>
<dbReference type="RefSeq" id="WP_160334168.1">
    <property type="nucleotide sequence ID" value="NZ_CALPCV010000001.1"/>
</dbReference>
<feature type="domain" description="RNA polymerase sigma factor 54 core-binding" evidence="12">
    <location>
        <begin position="81"/>
        <end position="275"/>
    </location>
</feature>
<evidence type="ECO:0000256" key="9">
    <source>
        <dbReference type="PIRNR" id="PIRNR000774"/>
    </source>
</evidence>
<dbReference type="GO" id="GO:0016779">
    <property type="term" value="F:nucleotidyltransferase activity"/>
    <property type="evidence" value="ECO:0007669"/>
    <property type="project" value="UniProtKB-KW"/>
</dbReference>
<keyword evidence="2 9" id="KW-0240">DNA-directed RNA polymerase</keyword>
<keyword evidence="14" id="KW-1185">Reference proteome</keyword>
<comment type="similarity">
    <text evidence="1 9">Belongs to the sigma-54 factor family.</text>
</comment>
<evidence type="ECO:0000256" key="2">
    <source>
        <dbReference type="ARBA" id="ARBA00022478"/>
    </source>
</evidence>